<keyword evidence="4" id="KW-1185">Reference proteome</keyword>
<accession>A0ABP8N1R0</accession>
<dbReference type="InterPro" id="IPR026444">
    <property type="entry name" value="Secre_tail"/>
</dbReference>
<comment type="caution">
    <text evidence="3">The sequence shown here is derived from an EMBL/GenBank/DDBJ whole genome shotgun (WGS) entry which is preliminary data.</text>
</comment>
<sequence length="465" mass="51050">MKQKHFCAFLLAAGIPAVAAAQQSFNANSLLRLSDTKEIRAAVAKHAYELGLQSAGKGTTAKTTAVQSRLIAKASRTYDAGVAILTDSARCVYSGDRGGDLNSEIKSDSLYNYQSLTFGAPLVTNSRTYTSYNSGNRRISDTSERYSSASSSFSYTSRNTLTYNTFGQISTQLLEMWSGTWIFSIMDKMSYDASGRQLADTGLNSLTPGDYNYVSVNTYDAGGKLLTISDKNFTAGTWVDFSELAYTYNAAGYCETFTARYNTGGTGLVNVSKASYLYNASGKPVTINTYIWNTGTATWDNDQVMVYRYDASGYLSRISVAMWNSSTAAYDSIVRVDFTNNIHGQATSESSFSFDSGSWKVSDGDHKYNYYYEDYTTGVKELQAQQAEIRLFPVPAADELELQIRQEHPQALEVAVIDLQGRVCISKQYAAAANISDRISVARLPSGNYLLRLNNGTVRSFVVTH</sequence>
<feature type="chain" id="PRO_5045668709" description="Secretion system C-terminal sorting domain-containing protein" evidence="1">
    <location>
        <begin position="20"/>
        <end position="465"/>
    </location>
</feature>
<evidence type="ECO:0000259" key="2">
    <source>
        <dbReference type="Pfam" id="PF18962"/>
    </source>
</evidence>
<proteinExistence type="predicted"/>
<dbReference type="Pfam" id="PF18962">
    <property type="entry name" value="Por_Secre_tail"/>
    <property type="match status" value="1"/>
</dbReference>
<dbReference type="Proteomes" id="UP001501410">
    <property type="component" value="Unassembled WGS sequence"/>
</dbReference>
<organism evidence="3 4">
    <name type="scientific">Rurimicrobium arvi</name>
    <dbReference type="NCBI Taxonomy" id="2049916"/>
    <lineage>
        <taxon>Bacteria</taxon>
        <taxon>Pseudomonadati</taxon>
        <taxon>Bacteroidota</taxon>
        <taxon>Chitinophagia</taxon>
        <taxon>Chitinophagales</taxon>
        <taxon>Chitinophagaceae</taxon>
        <taxon>Rurimicrobium</taxon>
    </lineage>
</organism>
<dbReference type="EMBL" id="BAABEZ010000024">
    <property type="protein sequence ID" value="GAA4457749.1"/>
    <property type="molecule type" value="Genomic_DNA"/>
</dbReference>
<keyword evidence="1" id="KW-0732">Signal</keyword>
<feature type="signal peptide" evidence="1">
    <location>
        <begin position="1"/>
        <end position="19"/>
    </location>
</feature>
<evidence type="ECO:0000256" key="1">
    <source>
        <dbReference type="SAM" id="SignalP"/>
    </source>
</evidence>
<evidence type="ECO:0000313" key="3">
    <source>
        <dbReference type="EMBL" id="GAA4457749.1"/>
    </source>
</evidence>
<protein>
    <recommendedName>
        <fullName evidence="2">Secretion system C-terminal sorting domain-containing protein</fullName>
    </recommendedName>
</protein>
<feature type="domain" description="Secretion system C-terminal sorting" evidence="2">
    <location>
        <begin position="391"/>
        <end position="457"/>
    </location>
</feature>
<dbReference type="InterPro" id="IPR024339">
    <property type="entry name" value="DUF3836"/>
</dbReference>
<gene>
    <name evidence="3" type="ORF">GCM10023092_24910</name>
</gene>
<dbReference type="Gene3D" id="2.40.128.720">
    <property type="match status" value="1"/>
</dbReference>
<dbReference type="NCBIfam" id="TIGR04183">
    <property type="entry name" value="Por_Secre_tail"/>
    <property type="match status" value="1"/>
</dbReference>
<reference evidence="4" key="1">
    <citation type="journal article" date="2019" name="Int. J. Syst. Evol. Microbiol.">
        <title>The Global Catalogue of Microorganisms (GCM) 10K type strain sequencing project: providing services to taxonomists for standard genome sequencing and annotation.</title>
        <authorList>
            <consortium name="The Broad Institute Genomics Platform"/>
            <consortium name="The Broad Institute Genome Sequencing Center for Infectious Disease"/>
            <person name="Wu L."/>
            <person name="Ma J."/>
        </authorList>
    </citation>
    <scope>NUCLEOTIDE SEQUENCE [LARGE SCALE GENOMIC DNA]</scope>
    <source>
        <strain evidence="4">JCM 31921</strain>
    </source>
</reference>
<dbReference type="Pfam" id="PF12930">
    <property type="entry name" value="DUF3836"/>
    <property type="match status" value="1"/>
</dbReference>
<evidence type="ECO:0000313" key="4">
    <source>
        <dbReference type="Proteomes" id="UP001501410"/>
    </source>
</evidence>
<name>A0ABP8N1R0_9BACT</name>
<dbReference type="RefSeq" id="WP_344827671.1">
    <property type="nucleotide sequence ID" value="NZ_BAABEZ010000024.1"/>
</dbReference>